<feature type="domain" description="HD-GYP" evidence="1">
    <location>
        <begin position="132"/>
        <end position="327"/>
    </location>
</feature>
<dbReference type="Pfam" id="PF11871">
    <property type="entry name" value="DUF3391"/>
    <property type="match status" value="1"/>
</dbReference>
<dbReference type="Gene3D" id="1.10.3210.10">
    <property type="entry name" value="Hypothetical protein af1432"/>
    <property type="match status" value="1"/>
</dbReference>
<dbReference type="RefSeq" id="WP_169074262.1">
    <property type="nucleotide sequence ID" value="NZ_JABBXH010000002.1"/>
</dbReference>
<evidence type="ECO:0000313" key="3">
    <source>
        <dbReference type="Proteomes" id="UP000568664"/>
    </source>
</evidence>
<dbReference type="EMBL" id="JABBXH010000002">
    <property type="protein sequence ID" value="NMP30910.1"/>
    <property type="molecule type" value="Genomic_DNA"/>
</dbReference>
<dbReference type="PROSITE" id="PS51832">
    <property type="entry name" value="HD_GYP"/>
    <property type="match status" value="1"/>
</dbReference>
<name>A0A7Y0LD21_9GAMM</name>
<dbReference type="InterPro" id="IPR003607">
    <property type="entry name" value="HD/PDEase_dom"/>
</dbReference>
<organism evidence="2 3">
    <name type="scientific">Thalassotalea algicola</name>
    <dbReference type="NCBI Taxonomy" id="2716224"/>
    <lineage>
        <taxon>Bacteria</taxon>
        <taxon>Pseudomonadati</taxon>
        <taxon>Pseudomonadota</taxon>
        <taxon>Gammaproteobacteria</taxon>
        <taxon>Alteromonadales</taxon>
        <taxon>Colwelliaceae</taxon>
        <taxon>Thalassotalea</taxon>
    </lineage>
</organism>
<protein>
    <submittedName>
        <fullName evidence="2">HD-GYP domain-containing protein</fullName>
    </submittedName>
</protein>
<dbReference type="PANTHER" id="PTHR43155:SF2">
    <property type="entry name" value="CYCLIC DI-GMP PHOSPHODIESTERASE PA4108"/>
    <property type="match status" value="1"/>
</dbReference>
<proteinExistence type="predicted"/>
<dbReference type="Proteomes" id="UP000568664">
    <property type="component" value="Unassembled WGS sequence"/>
</dbReference>
<accession>A0A7Y0LD21</accession>
<evidence type="ECO:0000313" key="2">
    <source>
        <dbReference type="EMBL" id="NMP30910.1"/>
    </source>
</evidence>
<comment type="caution">
    <text evidence="2">The sequence shown here is derived from an EMBL/GenBank/DDBJ whole genome shotgun (WGS) entry which is preliminary data.</text>
</comment>
<dbReference type="SUPFAM" id="SSF109604">
    <property type="entry name" value="HD-domain/PDEase-like"/>
    <property type="match status" value="1"/>
</dbReference>
<sequence>MMLKTLAIDELEVGMFVQDIRLKNTQHKVKNQGKVNSPRTIELLKKQGAVSVVVKLDPEQAQASATNEAPINTTPQKDKPQGALISVAEEFEQSKQVYDQATENVKKIFAQAAGGQKLTTEKILVLADEITESVFRNEYAITILTRIRQQTNYQWEHAINTAILMCGFGLYLGLKKATVKQVTLGALFHDIGLAKVPSAILKKNESLTDNEMSVVKKHIHWGLEIGKRDNILNDIVIDMLANHHERLDGSGYPRGLEQNKLSKLARMTAIIDVYDAMTGDKTYKKGVPPMVALRHLLSNEDKFDQGLVQQFIKFLGVHPVGSLVKLSNDKLAVVTEGNRDEPLKPKITTIYSTKINSLITPKNYDLTEGSATILSAVRSEDYQLNLPKLIRKISL</sequence>
<dbReference type="Pfam" id="PF13487">
    <property type="entry name" value="HD_5"/>
    <property type="match status" value="1"/>
</dbReference>
<dbReference type="InterPro" id="IPR037522">
    <property type="entry name" value="HD_GYP_dom"/>
</dbReference>
<dbReference type="CDD" id="cd00077">
    <property type="entry name" value="HDc"/>
    <property type="match status" value="1"/>
</dbReference>
<dbReference type="InterPro" id="IPR021812">
    <property type="entry name" value="DUF3391"/>
</dbReference>
<reference evidence="2 3" key="1">
    <citation type="submission" date="2020-04" db="EMBL/GenBank/DDBJ databases">
        <title>Thalassotalea sp. M1531, isolated from the surface of marine red alga.</title>
        <authorList>
            <person name="Pang L."/>
            <person name="Lu D.-C."/>
        </authorList>
    </citation>
    <scope>NUCLEOTIDE SEQUENCE [LARGE SCALE GENOMIC DNA]</scope>
    <source>
        <strain evidence="2 3">M1531</strain>
    </source>
</reference>
<evidence type="ECO:0000259" key="1">
    <source>
        <dbReference type="PROSITE" id="PS51832"/>
    </source>
</evidence>
<gene>
    <name evidence="2" type="ORF">HII17_04975</name>
</gene>
<keyword evidence="3" id="KW-1185">Reference proteome</keyword>
<dbReference type="AlphaFoldDB" id="A0A7Y0LD21"/>
<dbReference type="PANTHER" id="PTHR43155">
    <property type="entry name" value="CYCLIC DI-GMP PHOSPHODIESTERASE PA4108-RELATED"/>
    <property type="match status" value="1"/>
</dbReference>
<dbReference type="SMART" id="SM00471">
    <property type="entry name" value="HDc"/>
    <property type="match status" value="1"/>
</dbReference>
<dbReference type="GO" id="GO:0008081">
    <property type="term" value="F:phosphoric diester hydrolase activity"/>
    <property type="evidence" value="ECO:0007669"/>
    <property type="project" value="UniProtKB-ARBA"/>
</dbReference>